<feature type="compositionally biased region" description="Polar residues" evidence="1">
    <location>
        <begin position="319"/>
        <end position="334"/>
    </location>
</feature>
<feature type="region of interest" description="Disordered" evidence="1">
    <location>
        <begin position="16"/>
        <end position="52"/>
    </location>
</feature>
<organism evidence="2 3">
    <name type="scientific">Larimichthys crocea</name>
    <name type="common">Large yellow croaker</name>
    <name type="synonym">Pseudosciaena crocea</name>
    <dbReference type="NCBI Taxonomy" id="215358"/>
    <lineage>
        <taxon>Eukaryota</taxon>
        <taxon>Metazoa</taxon>
        <taxon>Chordata</taxon>
        <taxon>Craniata</taxon>
        <taxon>Vertebrata</taxon>
        <taxon>Euteleostomi</taxon>
        <taxon>Actinopterygii</taxon>
        <taxon>Neopterygii</taxon>
        <taxon>Teleostei</taxon>
        <taxon>Neoteleostei</taxon>
        <taxon>Acanthomorphata</taxon>
        <taxon>Eupercaria</taxon>
        <taxon>Sciaenidae</taxon>
        <taxon>Larimichthys</taxon>
    </lineage>
</organism>
<name>A0A6G0HD91_LARCR</name>
<protein>
    <submittedName>
        <fullName evidence="2">Mitotic checkpoint serine/threonine-protein kinase BUB1</fullName>
    </submittedName>
</protein>
<keyword evidence="2" id="KW-0418">Kinase</keyword>
<dbReference type="GO" id="GO:0016301">
    <property type="term" value="F:kinase activity"/>
    <property type="evidence" value="ECO:0007669"/>
    <property type="project" value="UniProtKB-KW"/>
</dbReference>
<dbReference type="AlphaFoldDB" id="A0A6G0HD91"/>
<feature type="compositionally biased region" description="Polar residues" evidence="1">
    <location>
        <begin position="42"/>
        <end position="52"/>
    </location>
</feature>
<comment type="caution">
    <text evidence="2">The sequence shown here is derived from an EMBL/GenBank/DDBJ whole genome shotgun (WGS) entry which is preliminary data.</text>
</comment>
<proteinExistence type="predicted"/>
<feature type="region of interest" description="Disordered" evidence="1">
    <location>
        <begin position="132"/>
        <end position="162"/>
    </location>
</feature>
<feature type="compositionally biased region" description="Polar residues" evidence="1">
    <location>
        <begin position="21"/>
        <end position="30"/>
    </location>
</feature>
<gene>
    <name evidence="2" type="ORF">D5F01_LYC25272</name>
</gene>
<sequence>MLSINYILEKANQDLEPRGGFTSQASSQRGHGSPCGARDRLNMSQGGTGNLSHITPNTSLGFVQATPSRVLPSPTVNTREALDLIMDMFQAPTLLEDPFNNTSVLHAEKDAEHGYPTNGAVSSFTKPILGAVHGLPGRHGQRKKTEAPPLRRRRRSLDQSELWLRSRHPTNRTPTRTLTNMAEGGADTLGSEELFPHREEELFPHREEEELFPHREEEELFPHREELFPDREEELFPDREEELFPDREEELFPDREEELFPDREEELFPHREEELFPHREELFPHREEELFPHREEELFPDREELFPHREELFPHAPQADQTFSQTSTDSLKCL</sequence>
<dbReference type="Proteomes" id="UP000424527">
    <property type="component" value="Unassembled WGS sequence"/>
</dbReference>
<keyword evidence="2" id="KW-0808">Transferase</keyword>
<evidence type="ECO:0000256" key="1">
    <source>
        <dbReference type="SAM" id="MobiDB-lite"/>
    </source>
</evidence>
<feature type="region of interest" description="Disordered" evidence="1">
    <location>
        <begin position="315"/>
        <end position="334"/>
    </location>
</feature>
<dbReference type="EMBL" id="REGW02001931">
    <property type="protein sequence ID" value="KAE8276990.1"/>
    <property type="molecule type" value="Genomic_DNA"/>
</dbReference>
<reference evidence="2 3" key="1">
    <citation type="submission" date="2019-07" db="EMBL/GenBank/DDBJ databases">
        <title>Chromosome genome assembly for large yellow croaker.</title>
        <authorList>
            <person name="Xiao S."/>
        </authorList>
    </citation>
    <scope>NUCLEOTIDE SEQUENCE [LARGE SCALE GENOMIC DNA]</scope>
    <source>
        <strain evidence="2">JMULYC20181020</strain>
        <tissue evidence="2">Muscle</tissue>
    </source>
</reference>
<evidence type="ECO:0000313" key="2">
    <source>
        <dbReference type="EMBL" id="KAE8276990.1"/>
    </source>
</evidence>
<evidence type="ECO:0000313" key="3">
    <source>
        <dbReference type="Proteomes" id="UP000424527"/>
    </source>
</evidence>
<keyword evidence="3" id="KW-1185">Reference proteome</keyword>
<accession>A0A6G0HD91</accession>